<dbReference type="FunFam" id="3.40.50.300:FF:006178">
    <property type="entry name" value="Guanine nucleotide-binding protein G(s) subunit alpha isoforms short"/>
    <property type="match status" value="1"/>
</dbReference>
<feature type="binding site" evidence="8">
    <location>
        <position position="370"/>
    </location>
    <ligand>
        <name>GTP</name>
        <dbReference type="ChEBI" id="CHEBI:37565"/>
    </ligand>
</feature>
<keyword evidence="5 8" id="KW-0342">GTP-binding</keyword>
<keyword evidence="12" id="KW-1185">Reference proteome</keyword>
<dbReference type="GO" id="GO:0005525">
    <property type="term" value="F:GTP binding"/>
    <property type="evidence" value="ECO:0007669"/>
    <property type="project" value="UniProtKB-KW"/>
</dbReference>
<reference evidence="11 12" key="1">
    <citation type="journal article" date="2016" name="Nat. Commun.">
        <title>Extremotolerant tardigrade genome and improved radiotolerance of human cultured cells by tardigrade-unique protein.</title>
        <authorList>
            <person name="Hashimoto T."/>
            <person name="Horikawa D.D."/>
            <person name="Saito Y."/>
            <person name="Kuwahara H."/>
            <person name="Kozuka-Hata H."/>
            <person name="Shin-I T."/>
            <person name="Minakuchi Y."/>
            <person name="Ohishi K."/>
            <person name="Motoyama A."/>
            <person name="Aizu T."/>
            <person name="Enomoto A."/>
            <person name="Kondo K."/>
            <person name="Tanaka S."/>
            <person name="Hara Y."/>
            <person name="Koshikawa S."/>
            <person name="Sagara H."/>
            <person name="Miura T."/>
            <person name="Yokobori S."/>
            <person name="Miyagawa K."/>
            <person name="Suzuki Y."/>
            <person name="Kubo T."/>
            <person name="Oyama M."/>
            <person name="Kohara Y."/>
            <person name="Fujiyama A."/>
            <person name="Arakawa K."/>
            <person name="Katayama T."/>
            <person name="Toyoda A."/>
            <person name="Kunieda T."/>
        </authorList>
    </citation>
    <scope>NUCLEOTIDE SEQUENCE [LARGE SCALE GENOMIC DNA]</scope>
    <source>
        <strain evidence="11 12">YOKOZUNA-1</strain>
    </source>
</reference>
<dbReference type="STRING" id="947166.A0A1D1V2U2"/>
<evidence type="ECO:0000313" key="12">
    <source>
        <dbReference type="Proteomes" id="UP000186922"/>
    </source>
</evidence>
<dbReference type="InterPro" id="IPR011025">
    <property type="entry name" value="GproteinA_insert"/>
</dbReference>
<proteinExistence type="inferred from homology"/>
<evidence type="ECO:0000256" key="2">
    <source>
        <dbReference type="ARBA" id="ARBA00022723"/>
    </source>
</evidence>
<dbReference type="PROSITE" id="PS51882">
    <property type="entry name" value="G_ALPHA"/>
    <property type="match status" value="1"/>
</dbReference>
<feature type="binding site" evidence="9">
    <location>
        <position position="43"/>
    </location>
    <ligand>
        <name>Mg(2+)</name>
        <dbReference type="ChEBI" id="CHEBI:18420"/>
    </ligand>
</feature>
<name>A0A1D1V2U2_RAMVA</name>
<evidence type="ECO:0000256" key="8">
    <source>
        <dbReference type="PIRSR" id="PIRSR601019-1"/>
    </source>
</evidence>
<dbReference type="SUPFAM" id="SSF52540">
    <property type="entry name" value="P-loop containing nucleoside triphosphate hydrolases"/>
    <property type="match status" value="1"/>
</dbReference>
<comment type="similarity">
    <text evidence="1">Belongs to the G-alpha family. G(s) subfamily.</text>
</comment>
<dbReference type="SUPFAM" id="SSF47895">
    <property type="entry name" value="Transducin (alpha subunit), insertion domain"/>
    <property type="match status" value="1"/>
</dbReference>
<evidence type="ECO:0000256" key="5">
    <source>
        <dbReference type="ARBA" id="ARBA00023134"/>
    </source>
</evidence>
<dbReference type="GO" id="GO:0005834">
    <property type="term" value="C:heterotrimeric G-protein complex"/>
    <property type="evidence" value="ECO:0007669"/>
    <property type="project" value="TreeGrafter"/>
</dbReference>
<feature type="binding site" evidence="8">
    <location>
        <begin position="227"/>
        <end position="231"/>
    </location>
    <ligand>
        <name>GTP</name>
        <dbReference type="ChEBI" id="CHEBI:37565"/>
    </ligand>
</feature>
<dbReference type="InterPro" id="IPR027417">
    <property type="entry name" value="P-loop_NTPase"/>
</dbReference>
<dbReference type="GO" id="GO:0007191">
    <property type="term" value="P:adenylate cyclase-activating dopamine receptor signaling pathway"/>
    <property type="evidence" value="ECO:0007669"/>
    <property type="project" value="TreeGrafter"/>
</dbReference>
<evidence type="ECO:0000313" key="11">
    <source>
        <dbReference type="EMBL" id="GAU96051.1"/>
    </source>
</evidence>
<evidence type="ECO:0000256" key="9">
    <source>
        <dbReference type="PIRSR" id="PIRSR601019-2"/>
    </source>
</evidence>
<keyword evidence="4 9" id="KW-0460">Magnesium</keyword>
<evidence type="ECO:0000256" key="6">
    <source>
        <dbReference type="ARBA" id="ARBA00023224"/>
    </source>
</evidence>
<dbReference type="Gene3D" id="3.40.50.300">
    <property type="entry name" value="P-loop containing nucleotide triphosphate hydrolases"/>
    <property type="match status" value="1"/>
</dbReference>
<gene>
    <name evidence="11" type="primary">RvY_07552-1</name>
    <name evidence="11" type="synonym">RvY_07552.1</name>
    <name evidence="11" type="ORF">RvY_07552</name>
</gene>
<feature type="binding site" evidence="8">
    <location>
        <begin position="297"/>
        <end position="300"/>
    </location>
    <ligand>
        <name>GTP</name>
        <dbReference type="ChEBI" id="CHEBI:37565"/>
    </ligand>
</feature>
<dbReference type="GO" id="GO:0031683">
    <property type="term" value="F:G-protein beta/gamma-subunit complex binding"/>
    <property type="evidence" value="ECO:0007669"/>
    <property type="project" value="InterPro"/>
</dbReference>
<keyword evidence="2 9" id="KW-0479">Metal-binding</keyword>
<dbReference type="Pfam" id="PF00503">
    <property type="entry name" value="G-alpha"/>
    <property type="match status" value="1"/>
</dbReference>
<evidence type="ECO:0000256" key="1">
    <source>
        <dbReference type="ARBA" id="ARBA00007172"/>
    </source>
</evidence>
<keyword evidence="6" id="KW-0807">Transducer</keyword>
<evidence type="ECO:0000256" key="3">
    <source>
        <dbReference type="ARBA" id="ARBA00022741"/>
    </source>
</evidence>
<dbReference type="Gene3D" id="1.10.400.10">
    <property type="entry name" value="GI Alpha 1, domain 2-like"/>
    <property type="match status" value="1"/>
</dbReference>
<dbReference type="OrthoDB" id="5817230at2759"/>
<evidence type="ECO:0000256" key="10">
    <source>
        <dbReference type="SAM" id="MobiDB-lite"/>
    </source>
</evidence>
<feature type="region of interest" description="Disordered" evidence="10">
    <location>
        <begin position="109"/>
        <end position="128"/>
    </location>
</feature>
<feature type="compositionally biased region" description="Polar residues" evidence="10">
    <location>
        <begin position="118"/>
        <end position="128"/>
    </location>
</feature>
<organism evidence="11 12">
    <name type="scientific">Ramazzottius varieornatus</name>
    <name type="common">Water bear</name>
    <name type="synonym">Tardigrade</name>
    <dbReference type="NCBI Taxonomy" id="947166"/>
    <lineage>
        <taxon>Eukaryota</taxon>
        <taxon>Metazoa</taxon>
        <taxon>Ecdysozoa</taxon>
        <taxon>Tardigrada</taxon>
        <taxon>Eutardigrada</taxon>
        <taxon>Parachela</taxon>
        <taxon>Hypsibioidea</taxon>
        <taxon>Ramazzottiidae</taxon>
        <taxon>Ramazzottius</taxon>
    </lineage>
</organism>
<protein>
    <recommendedName>
        <fullName evidence="7">Adenylate cyclase-stimulating G alpha protein</fullName>
    </recommendedName>
</protein>
<dbReference type="GO" id="GO:0001664">
    <property type="term" value="F:G protein-coupled receptor binding"/>
    <property type="evidence" value="ECO:0007669"/>
    <property type="project" value="TreeGrafter"/>
</dbReference>
<dbReference type="AlphaFoldDB" id="A0A1D1V2U2"/>
<dbReference type="CDD" id="cd00066">
    <property type="entry name" value="G-alpha"/>
    <property type="match status" value="1"/>
</dbReference>
<dbReference type="GO" id="GO:0005737">
    <property type="term" value="C:cytoplasm"/>
    <property type="evidence" value="ECO:0007669"/>
    <property type="project" value="TreeGrafter"/>
</dbReference>
<dbReference type="PANTHER" id="PTHR10218:SF212">
    <property type="entry name" value="G PROTEIN ALPHA S SUBUNIT"/>
    <property type="match status" value="1"/>
</dbReference>
<keyword evidence="3 8" id="KW-0547">Nucleotide-binding</keyword>
<dbReference type="Proteomes" id="UP000186922">
    <property type="component" value="Unassembled WGS sequence"/>
</dbReference>
<dbReference type="GO" id="GO:0003924">
    <property type="term" value="F:GTPase activity"/>
    <property type="evidence" value="ECO:0007669"/>
    <property type="project" value="InterPro"/>
</dbReference>
<accession>A0A1D1V2U2</accession>
<dbReference type="PANTHER" id="PTHR10218">
    <property type="entry name" value="GTP-BINDING PROTEIN ALPHA SUBUNIT"/>
    <property type="match status" value="1"/>
</dbReference>
<dbReference type="SMART" id="SM00275">
    <property type="entry name" value="G_alpha"/>
    <property type="match status" value="1"/>
</dbReference>
<feature type="binding site" evidence="9">
    <location>
        <position position="208"/>
    </location>
    <ligand>
        <name>Mg(2+)</name>
        <dbReference type="ChEBI" id="CHEBI:18420"/>
    </ligand>
</feature>
<dbReference type="GO" id="GO:0046872">
    <property type="term" value="F:metal ion binding"/>
    <property type="evidence" value="ECO:0007669"/>
    <property type="project" value="UniProtKB-KW"/>
</dbReference>
<dbReference type="EMBL" id="BDGG01000003">
    <property type="protein sequence ID" value="GAU96051.1"/>
    <property type="molecule type" value="Genomic_DNA"/>
</dbReference>
<evidence type="ECO:0000256" key="4">
    <source>
        <dbReference type="ARBA" id="ARBA00022842"/>
    </source>
</evidence>
<evidence type="ECO:0000256" key="7">
    <source>
        <dbReference type="ARBA" id="ARBA00042247"/>
    </source>
</evidence>
<sequence>MSKNWKDMCKKVFQKDQLLQREQKDFQQTYRLLVLGTKGSGKTTVMKQMRILYGPGFTEWERKMYIDDIRRNLVSSIETLLTVWDRGLLPMDEMRDPRDILCRAIKRASDPSHVPNGKPSSASDSDMQSTLALPHVTNRLELSDEFWDAADALWSFVSNHDQTNIIFECQSQECFPDGGKWFLSRINKIRKKDYVPSDQDILSVRSSSSKSMETIFTVDSIRYHMFDVAGQRDQKGKWLQCFNNISAIIFVMPTSEYDVVLPNNPEDSNRLSESLTVFLNLWNSKWLTRKSVILFINKQDVFSAKIASGRSKLEDYFPDFRDYATPSYATSNPEDNPEVVRAKYFVRNEIMKITTASNTQHVCYPHFTTAIDASIRQVFDSCREIIYNANAQHSNIL</sequence>
<dbReference type="PRINTS" id="PR00318">
    <property type="entry name" value="GPROTEINA"/>
</dbReference>
<comment type="caution">
    <text evidence="11">The sequence shown here is derived from an EMBL/GenBank/DDBJ whole genome shotgun (WGS) entry which is preliminary data.</text>
</comment>
<dbReference type="InterPro" id="IPR001019">
    <property type="entry name" value="Gprotein_alpha_su"/>
</dbReference>